<keyword evidence="2 4" id="KW-0479">Metal-binding</keyword>
<dbReference type="RefSeq" id="WP_145030530.1">
    <property type="nucleotide sequence ID" value="NZ_CP036271.1"/>
</dbReference>
<dbReference type="Pfam" id="PF07635">
    <property type="entry name" value="PSCyt1"/>
    <property type="match status" value="1"/>
</dbReference>
<dbReference type="GO" id="GO:0046872">
    <property type="term" value="F:metal ion binding"/>
    <property type="evidence" value="ECO:0007669"/>
    <property type="project" value="UniProtKB-KW"/>
</dbReference>
<feature type="region of interest" description="Disordered" evidence="6">
    <location>
        <begin position="112"/>
        <end position="131"/>
    </location>
</feature>
<feature type="compositionally biased region" description="Basic and acidic residues" evidence="6">
    <location>
        <begin position="118"/>
        <end position="129"/>
    </location>
</feature>
<feature type="signal peptide" evidence="7">
    <location>
        <begin position="1"/>
        <end position="20"/>
    </location>
</feature>
<dbReference type="InterPro" id="IPR009056">
    <property type="entry name" value="Cyt_c-like_dom"/>
</dbReference>
<feature type="region of interest" description="Disordered" evidence="6">
    <location>
        <begin position="898"/>
        <end position="919"/>
    </location>
</feature>
<evidence type="ECO:0000256" key="3">
    <source>
        <dbReference type="ARBA" id="ARBA00023004"/>
    </source>
</evidence>
<keyword evidence="5" id="KW-0175">Coiled coil</keyword>
<gene>
    <name evidence="9" type="ORF">Pan44_27260</name>
</gene>
<protein>
    <submittedName>
        <fullName evidence="9">Planctomycete cytochrome C</fullName>
    </submittedName>
</protein>
<reference evidence="9 10" key="1">
    <citation type="submission" date="2019-02" db="EMBL/GenBank/DDBJ databases">
        <title>Deep-cultivation of Planctomycetes and their phenomic and genomic characterization uncovers novel biology.</title>
        <authorList>
            <person name="Wiegand S."/>
            <person name="Jogler M."/>
            <person name="Boedeker C."/>
            <person name="Pinto D."/>
            <person name="Vollmers J."/>
            <person name="Rivas-Marin E."/>
            <person name="Kohn T."/>
            <person name="Peeters S.H."/>
            <person name="Heuer A."/>
            <person name="Rast P."/>
            <person name="Oberbeckmann S."/>
            <person name="Bunk B."/>
            <person name="Jeske O."/>
            <person name="Meyerdierks A."/>
            <person name="Storesund J.E."/>
            <person name="Kallscheuer N."/>
            <person name="Luecker S."/>
            <person name="Lage O.M."/>
            <person name="Pohl T."/>
            <person name="Merkel B.J."/>
            <person name="Hornburger P."/>
            <person name="Mueller R.-W."/>
            <person name="Bruemmer F."/>
            <person name="Labrenz M."/>
            <person name="Spormann A.M."/>
            <person name="Op den Camp H."/>
            <person name="Overmann J."/>
            <person name="Amann R."/>
            <person name="Jetten M.S.M."/>
            <person name="Mascher T."/>
            <person name="Medema M.H."/>
            <person name="Devos D.P."/>
            <person name="Kaster A.-K."/>
            <person name="Ovreas L."/>
            <person name="Rohde M."/>
            <person name="Galperin M.Y."/>
            <person name="Jogler C."/>
        </authorList>
    </citation>
    <scope>NUCLEOTIDE SEQUENCE [LARGE SCALE GENOMIC DNA]</scope>
    <source>
        <strain evidence="9 10">Pan44</strain>
    </source>
</reference>
<evidence type="ECO:0000313" key="10">
    <source>
        <dbReference type="Proteomes" id="UP000315700"/>
    </source>
</evidence>
<evidence type="ECO:0000259" key="8">
    <source>
        <dbReference type="PROSITE" id="PS51007"/>
    </source>
</evidence>
<dbReference type="InterPro" id="IPR036909">
    <property type="entry name" value="Cyt_c-like_dom_sf"/>
</dbReference>
<dbReference type="PANTHER" id="PTHR35889:SF3">
    <property type="entry name" value="F-BOX DOMAIN-CONTAINING PROTEIN"/>
    <property type="match status" value="1"/>
</dbReference>
<dbReference type="Gene3D" id="1.10.760.10">
    <property type="entry name" value="Cytochrome c-like domain"/>
    <property type="match status" value="1"/>
</dbReference>
<keyword evidence="7" id="KW-0732">Signal</keyword>
<dbReference type="PROSITE" id="PS51007">
    <property type="entry name" value="CYTC"/>
    <property type="match status" value="1"/>
</dbReference>
<dbReference type="GO" id="GO:0020037">
    <property type="term" value="F:heme binding"/>
    <property type="evidence" value="ECO:0007669"/>
    <property type="project" value="InterPro"/>
</dbReference>
<dbReference type="InterPro" id="IPR011444">
    <property type="entry name" value="DUF1549"/>
</dbReference>
<name>A0A517SEY4_9PLAN</name>
<accession>A0A517SEY4</accession>
<dbReference type="OrthoDB" id="127107at2"/>
<dbReference type="EMBL" id="CP036271">
    <property type="protein sequence ID" value="QDT54691.1"/>
    <property type="molecule type" value="Genomic_DNA"/>
</dbReference>
<evidence type="ECO:0000313" key="9">
    <source>
        <dbReference type="EMBL" id="QDT54691.1"/>
    </source>
</evidence>
<dbReference type="KEGG" id="ccos:Pan44_27260"/>
<keyword evidence="3 4" id="KW-0408">Iron</keyword>
<evidence type="ECO:0000256" key="4">
    <source>
        <dbReference type="PROSITE-ProRule" id="PRU00433"/>
    </source>
</evidence>
<evidence type="ECO:0000256" key="5">
    <source>
        <dbReference type="SAM" id="Coils"/>
    </source>
</evidence>
<dbReference type="GO" id="GO:0009055">
    <property type="term" value="F:electron transfer activity"/>
    <property type="evidence" value="ECO:0007669"/>
    <property type="project" value="InterPro"/>
</dbReference>
<dbReference type="Proteomes" id="UP000315700">
    <property type="component" value="Chromosome"/>
</dbReference>
<evidence type="ECO:0000256" key="7">
    <source>
        <dbReference type="SAM" id="SignalP"/>
    </source>
</evidence>
<evidence type="ECO:0000256" key="6">
    <source>
        <dbReference type="SAM" id="MobiDB-lite"/>
    </source>
</evidence>
<keyword evidence="10" id="KW-1185">Reference proteome</keyword>
<feature type="chain" id="PRO_5021863752" evidence="7">
    <location>
        <begin position="21"/>
        <end position="940"/>
    </location>
</feature>
<feature type="coiled-coil region" evidence="5">
    <location>
        <begin position="507"/>
        <end position="541"/>
    </location>
</feature>
<dbReference type="AlphaFoldDB" id="A0A517SEY4"/>
<dbReference type="InterPro" id="IPR011429">
    <property type="entry name" value="Cyt_c_Planctomycete-type"/>
</dbReference>
<evidence type="ECO:0000256" key="2">
    <source>
        <dbReference type="ARBA" id="ARBA00022723"/>
    </source>
</evidence>
<proteinExistence type="predicted"/>
<dbReference type="SUPFAM" id="SSF46626">
    <property type="entry name" value="Cytochrome c"/>
    <property type="match status" value="1"/>
</dbReference>
<dbReference type="Pfam" id="PF07583">
    <property type="entry name" value="PSCyt2"/>
    <property type="match status" value="1"/>
</dbReference>
<dbReference type="PANTHER" id="PTHR35889">
    <property type="entry name" value="CYCLOINULO-OLIGOSACCHARIDE FRUCTANOTRANSFERASE-RELATED"/>
    <property type="match status" value="1"/>
</dbReference>
<keyword evidence="1 4" id="KW-0349">Heme</keyword>
<dbReference type="InterPro" id="IPR022655">
    <property type="entry name" value="DUF1553"/>
</dbReference>
<feature type="domain" description="Cytochrome c" evidence="8">
    <location>
        <begin position="17"/>
        <end position="115"/>
    </location>
</feature>
<dbReference type="InParanoid" id="A0A517SEY4"/>
<organism evidence="9 10">
    <name type="scientific">Caulifigura coniformis</name>
    <dbReference type="NCBI Taxonomy" id="2527983"/>
    <lineage>
        <taxon>Bacteria</taxon>
        <taxon>Pseudomonadati</taxon>
        <taxon>Planctomycetota</taxon>
        <taxon>Planctomycetia</taxon>
        <taxon>Planctomycetales</taxon>
        <taxon>Planctomycetaceae</taxon>
        <taxon>Caulifigura</taxon>
    </lineage>
</organism>
<sequence length="940" mass="104516" precursor="true">MSSCLRTLILLGCLSTSAAADGDSLYVDKVKPLLQERCFSCHGALAQNAGLRLDTARAILQGGDSGPAAIAGDSAGSLLISRITSTEESERMPPEGKPLTAEEIDHLRNWITSGGRGPDGEKPQPDPRTHWAFQKPVRPAVPQVRLSEKSGIRNPIDAFIVDELSRQQLEFVPEADRETLLRRVTLDLIGVPPTPGDLERFLADDAPGAYERLVDRLLADPRYGERWGRHWMDVWRYSDWYGRRHVPDVMNSYPHIWRWRDWIVRSLNADRGYDEMVLAMLAADEVFPGNDEEVVATGFLVRNWFKWNYESWMKDNVEHTGKAFLGLTLNCCQCHDHKYDPITQREYFQFRAFFEPLELRQDRVPGLPDPGPFRKYVYTESYGPIAAGLIRVFDEKLDAQTFLYAKGDARNRIEGEPPAVPQAPAVLMTPDFKVEPVALQPEAFYPGMKAELRTEDLAKADHAIAAATTELNNARSAAGITRQLLADARVQADQPPTAATPPSPGALLAAEQAAIDAEANLELLQVRVAVAEAQKSSLKARIAADDAKYRGGSTGADLAQAASWAERRAAWQVAKANLLSAEQGMLVAERNAVKDEAAKAKLPEAQKKLETARQAVDASRTALSTTSETYKPLSPVYPERSTGRRAALARWIANRANPLTARVAVNHLWMRHFGRGLVETPSNFGLNGKAPSHPQLLDWLAVELMDNGWQMKHLHRLMVTSRTYRSRSTAGGTDHPGFMSDPENRLYWRSTPRRMEAEVVRDSVLAAAGTLDDTAGGQELDHSLGLKSVRRSLYFASHGESQMQFLDLFDGPTPAECYQRSSSVVPQQALSLANSDLVTQQARHTAVVLWQECATAETDRELSFIRSAFRRILSRDPRMGEVDASRQFLAEQTRLLEVETLPETTDDPKAPSPRPADAAGRAREDFIHALFNHNDFVTIR</sequence>
<dbReference type="Pfam" id="PF07587">
    <property type="entry name" value="PSD1"/>
    <property type="match status" value="1"/>
</dbReference>
<evidence type="ECO:0000256" key="1">
    <source>
        <dbReference type="ARBA" id="ARBA00022617"/>
    </source>
</evidence>